<feature type="transmembrane region" description="Helical" evidence="8">
    <location>
        <begin position="41"/>
        <end position="63"/>
    </location>
</feature>
<evidence type="ECO:0000256" key="8">
    <source>
        <dbReference type="SAM" id="Phobius"/>
    </source>
</evidence>
<keyword evidence="5 6" id="KW-0961">Cell wall biogenesis/degradation</keyword>
<comment type="pathway">
    <text evidence="1 6">Cell wall biogenesis; peptidoglycan biosynthesis.</text>
</comment>
<keyword evidence="3 6" id="KW-0133">Cell shape</keyword>
<keyword evidence="4 6" id="KW-0573">Peptidoglycan synthesis</keyword>
<dbReference type="Pfam" id="PF12229">
    <property type="entry name" value="PG_binding_4"/>
    <property type="match status" value="1"/>
</dbReference>
<dbReference type="PANTHER" id="PTHR30582:SF2">
    <property type="entry name" value="L,D-TRANSPEPTIDASE YCIB-RELATED"/>
    <property type="match status" value="1"/>
</dbReference>
<dbReference type="PANTHER" id="PTHR30582">
    <property type="entry name" value="L,D-TRANSPEPTIDASE"/>
    <property type="match status" value="1"/>
</dbReference>
<organism evidence="10 11">
    <name type="scientific">Microbacterium insulae</name>
    <dbReference type="NCBI Taxonomy" id="483014"/>
    <lineage>
        <taxon>Bacteria</taxon>
        <taxon>Bacillati</taxon>
        <taxon>Actinomycetota</taxon>
        <taxon>Actinomycetes</taxon>
        <taxon>Micrococcales</taxon>
        <taxon>Microbacteriaceae</taxon>
        <taxon>Microbacterium</taxon>
    </lineage>
</organism>
<feature type="compositionally biased region" description="Low complexity" evidence="7">
    <location>
        <begin position="20"/>
        <end position="30"/>
    </location>
</feature>
<evidence type="ECO:0000256" key="3">
    <source>
        <dbReference type="ARBA" id="ARBA00022960"/>
    </source>
</evidence>
<dbReference type="SUPFAM" id="SSF141523">
    <property type="entry name" value="L,D-transpeptidase catalytic domain-like"/>
    <property type="match status" value="1"/>
</dbReference>
<dbReference type="InterPro" id="IPR038063">
    <property type="entry name" value="Transpep_catalytic_dom"/>
</dbReference>
<dbReference type="InterPro" id="IPR022029">
    <property type="entry name" value="YoaR-like_PG-bd"/>
</dbReference>
<dbReference type="Pfam" id="PF03734">
    <property type="entry name" value="YkuD"/>
    <property type="match status" value="1"/>
</dbReference>
<evidence type="ECO:0000256" key="6">
    <source>
        <dbReference type="PROSITE-ProRule" id="PRU01373"/>
    </source>
</evidence>
<feature type="domain" description="L,D-TPase catalytic" evidence="9">
    <location>
        <begin position="361"/>
        <end position="477"/>
    </location>
</feature>
<evidence type="ECO:0000256" key="7">
    <source>
        <dbReference type="SAM" id="MobiDB-lite"/>
    </source>
</evidence>
<evidence type="ECO:0000313" key="10">
    <source>
        <dbReference type="EMBL" id="MFD0790722.1"/>
    </source>
</evidence>
<feature type="compositionally biased region" description="Basic and acidic residues" evidence="7">
    <location>
        <begin position="1"/>
        <end position="15"/>
    </location>
</feature>
<keyword evidence="2" id="KW-0808">Transferase</keyword>
<dbReference type="InterPro" id="IPR050979">
    <property type="entry name" value="LD-transpeptidase"/>
</dbReference>
<keyword evidence="8" id="KW-0812">Transmembrane</keyword>
<feature type="region of interest" description="Disordered" evidence="7">
    <location>
        <begin position="1"/>
        <end position="36"/>
    </location>
</feature>
<proteinExistence type="predicted"/>
<dbReference type="Proteomes" id="UP001597055">
    <property type="component" value="Unassembled WGS sequence"/>
</dbReference>
<protein>
    <submittedName>
        <fullName evidence="10">L,D-transpeptidase family protein</fullName>
    </submittedName>
</protein>
<keyword evidence="8" id="KW-0472">Membrane</keyword>
<dbReference type="PROSITE" id="PS52029">
    <property type="entry name" value="LD_TPASE"/>
    <property type="match status" value="1"/>
</dbReference>
<evidence type="ECO:0000259" key="9">
    <source>
        <dbReference type="PROSITE" id="PS52029"/>
    </source>
</evidence>
<dbReference type="CDD" id="cd16913">
    <property type="entry name" value="YkuD_like"/>
    <property type="match status" value="1"/>
</dbReference>
<evidence type="ECO:0000313" key="11">
    <source>
        <dbReference type="Proteomes" id="UP001597055"/>
    </source>
</evidence>
<dbReference type="Gene3D" id="2.40.440.10">
    <property type="entry name" value="L,D-transpeptidase catalytic domain-like"/>
    <property type="match status" value="1"/>
</dbReference>
<keyword evidence="11" id="KW-1185">Reference proteome</keyword>
<reference evidence="11" key="1">
    <citation type="journal article" date="2019" name="Int. J. Syst. Evol. Microbiol.">
        <title>The Global Catalogue of Microorganisms (GCM) 10K type strain sequencing project: providing services to taxonomists for standard genome sequencing and annotation.</title>
        <authorList>
            <consortium name="The Broad Institute Genomics Platform"/>
            <consortium name="The Broad Institute Genome Sequencing Center for Infectious Disease"/>
            <person name="Wu L."/>
            <person name="Ma J."/>
        </authorList>
    </citation>
    <scope>NUCLEOTIDE SEQUENCE [LARGE SCALE GENOMIC DNA]</scope>
    <source>
        <strain evidence="11">CCUG 54523</strain>
    </source>
</reference>
<evidence type="ECO:0000256" key="4">
    <source>
        <dbReference type="ARBA" id="ARBA00022984"/>
    </source>
</evidence>
<evidence type="ECO:0000256" key="5">
    <source>
        <dbReference type="ARBA" id="ARBA00023316"/>
    </source>
</evidence>
<dbReference type="RefSeq" id="WP_204978536.1">
    <property type="nucleotide sequence ID" value="NZ_JBHTII010000001.1"/>
</dbReference>
<dbReference type="EMBL" id="JBHTII010000001">
    <property type="protein sequence ID" value="MFD0790722.1"/>
    <property type="molecule type" value="Genomic_DNA"/>
</dbReference>
<name>A0ABW3AIJ0_9MICO</name>
<comment type="caution">
    <text evidence="10">The sequence shown here is derived from an EMBL/GenBank/DDBJ whole genome shotgun (WGS) entry which is preliminary data.</text>
</comment>
<feature type="active site" description="Nucleophile" evidence="6">
    <location>
        <position position="453"/>
    </location>
</feature>
<sequence length="478" mass="50114">MTDLATEERADEAGRDIGVPEEPAYAWAPAEPRPRKSRKGLWIGLTAGIAAIAVVASSLILLAPGTAVAGVGIGFLTPGAAVDTIRQRLADTTVVITGEGGDAVVTGADLGASVDAEAMVQAAYAEHPLWNVTSWFPESTAAAVTIDEQTATSALRAEAPQLYTDPVDATLAFDETANAYVAQPAEPGTGIDVEALRAALEDAFASGQTRVEIAPSTAPVDAELPTYVAESTADRLNTMLATAGFYVGDERVVPVSPAVAASWLEVSPSGEGTFEIAADAAAIGKIVPTLAASVDRDPVKAVVVTDSSGEVLREVTPGVSGRVLGETNGIADEFAAQLATGDARYQLPVKETDFATTALERRVEVDLGAQTLYMFENDAVVRSFPISSGLAETPTQQGHFRVFAFVPIQDMGCFPGAPYCTADIPWVAYFNGDQAFHGAYWHNNFGNPMSHGCVNMPIPTAKALYDWLEVGTEVWIHA</sequence>
<keyword evidence="8" id="KW-1133">Transmembrane helix</keyword>
<gene>
    <name evidence="10" type="ORF">ACFQ0P_09940</name>
</gene>
<evidence type="ECO:0000256" key="1">
    <source>
        <dbReference type="ARBA" id="ARBA00004752"/>
    </source>
</evidence>
<dbReference type="InterPro" id="IPR005490">
    <property type="entry name" value="LD_TPept_cat_dom"/>
</dbReference>
<accession>A0ABW3AIJ0</accession>
<feature type="active site" description="Proton donor/acceptor" evidence="6">
    <location>
        <position position="437"/>
    </location>
</feature>
<evidence type="ECO:0000256" key="2">
    <source>
        <dbReference type="ARBA" id="ARBA00022679"/>
    </source>
</evidence>